<evidence type="ECO:0000256" key="1">
    <source>
        <dbReference type="ARBA" id="ARBA00004141"/>
    </source>
</evidence>
<evidence type="ECO:0000256" key="4">
    <source>
        <dbReference type="ARBA" id="ARBA00023136"/>
    </source>
</evidence>
<dbReference type="InterPro" id="IPR036259">
    <property type="entry name" value="MFS_trans_sf"/>
</dbReference>
<evidence type="ECO:0000256" key="3">
    <source>
        <dbReference type="ARBA" id="ARBA00022989"/>
    </source>
</evidence>
<organism evidence="6 7">
    <name type="scientific">Populus alba x Populus x berolinensis</name>
    <dbReference type="NCBI Taxonomy" id="444605"/>
    <lineage>
        <taxon>Eukaryota</taxon>
        <taxon>Viridiplantae</taxon>
        <taxon>Streptophyta</taxon>
        <taxon>Embryophyta</taxon>
        <taxon>Tracheophyta</taxon>
        <taxon>Spermatophyta</taxon>
        <taxon>Magnoliopsida</taxon>
        <taxon>eudicotyledons</taxon>
        <taxon>Gunneridae</taxon>
        <taxon>Pentapetalae</taxon>
        <taxon>rosids</taxon>
        <taxon>fabids</taxon>
        <taxon>Malpighiales</taxon>
        <taxon>Salicaceae</taxon>
        <taxon>Saliceae</taxon>
        <taxon>Populus</taxon>
    </lineage>
</organism>
<reference evidence="6" key="1">
    <citation type="journal article" date="2023" name="Mol. Ecol. Resour.">
        <title>Chromosome-level genome assembly of a triploid poplar Populus alba 'Berolinensis'.</title>
        <authorList>
            <person name="Chen S."/>
            <person name="Yu Y."/>
            <person name="Wang X."/>
            <person name="Wang S."/>
            <person name="Zhang T."/>
            <person name="Zhou Y."/>
            <person name="He R."/>
            <person name="Meng N."/>
            <person name="Wang Y."/>
            <person name="Liu W."/>
            <person name="Liu Z."/>
            <person name="Liu J."/>
            <person name="Guo Q."/>
            <person name="Huang H."/>
            <person name="Sederoff R.R."/>
            <person name="Wang G."/>
            <person name="Qu G."/>
            <person name="Chen S."/>
        </authorList>
    </citation>
    <scope>NUCLEOTIDE SEQUENCE</scope>
    <source>
        <strain evidence="6">SC-2020</strain>
    </source>
</reference>
<dbReference type="AlphaFoldDB" id="A0AAD6PXP3"/>
<evidence type="ECO:0000313" key="7">
    <source>
        <dbReference type="Proteomes" id="UP001164929"/>
    </source>
</evidence>
<dbReference type="EMBL" id="JAQIZT010000015">
    <property type="protein sequence ID" value="KAJ6969788.1"/>
    <property type="molecule type" value="Genomic_DNA"/>
</dbReference>
<evidence type="ECO:0008006" key="8">
    <source>
        <dbReference type="Google" id="ProtNLM"/>
    </source>
</evidence>
<keyword evidence="2 5" id="KW-0812">Transmembrane</keyword>
<evidence type="ECO:0000256" key="5">
    <source>
        <dbReference type="SAM" id="Phobius"/>
    </source>
</evidence>
<feature type="transmembrane region" description="Helical" evidence="5">
    <location>
        <begin position="71"/>
        <end position="93"/>
    </location>
</feature>
<dbReference type="Proteomes" id="UP001164929">
    <property type="component" value="Chromosome 15"/>
</dbReference>
<feature type="transmembrane region" description="Helical" evidence="5">
    <location>
        <begin position="20"/>
        <end position="41"/>
    </location>
</feature>
<dbReference type="Gene3D" id="1.20.1250.20">
    <property type="entry name" value="MFS general substrate transporter like domains"/>
    <property type="match status" value="2"/>
</dbReference>
<comment type="subcellular location">
    <subcellularLocation>
        <location evidence="1">Membrane</location>
        <topology evidence="1">Multi-pass membrane protein</topology>
    </subcellularLocation>
</comment>
<dbReference type="GO" id="GO:0016020">
    <property type="term" value="C:membrane"/>
    <property type="evidence" value="ECO:0007669"/>
    <property type="project" value="UniProtKB-SubCell"/>
</dbReference>
<protein>
    <recommendedName>
        <fullName evidence="8">Phosphate transporter</fullName>
    </recommendedName>
</protein>
<comment type="caution">
    <text evidence="6">The sequence shown here is derived from an EMBL/GenBank/DDBJ whole genome shotgun (WGS) entry which is preliminary data.</text>
</comment>
<evidence type="ECO:0000313" key="6">
    <source>
        <dbReference type="EMBL" id="KAJ6969788.1"/>
    </source>
</evidence>
<keyword evidence="4 5" id="KW-0472">Membrane</keyword>
<dbReference type="PANTHER" id="PTHR24064">
    <property type="entry name" value="SOLUTE CARRIER FAMILY 22 MEMBER"/>
    <property type="match status" value="1"/>
</dbReference>
<accession>A0AAD6PXP3</accession>
<name>A0AAD6PXP3_9ROSI</name>
<gene>
    <name evidence="6" type="ORF">NC653_034363</name>
</gene>
<keyword evidence="7" id="KW-1185">Reference proteome</keyword>
<keyword evidence="3 5" id="KW-1133">Transmembrane helix</keyword>
<sequence length="258" mass="28161">MLGYNCTISLRLSSQAWDFSPMLMIFSGISTVSELLGRLYYYDPITGNPGKLPTNVNNVVTGVALVGRKKVYGVTLIITVICAIGSRISFGSSAKSADFLWRIVLMLGALPAMLTFYWRTKMPETGRYTALIEGNAKKSAVDMGRVLDIDIAFYSQNLTQKDIFPAMGLTKQAADVSDYLYSFQSTRLRSTGHALSAAAGKAGAMIGAFVVQTYTLDRWGCYQNKACFVGSALYQYARGLFHVLPVGDQRGVFGGDVR</sequence>
<evidence type="ECO:0000256" key="2">
    <source>
        <dbReference type="ARBA" id="ARBA00022692"/>
    </source>
</evidence>
<feature type="transmembrane region" description="Helical" evidence="5">
    <location>
        <begin position="99"/>
        <end position="118"/>
    </location>
</feature>
<proteinExistence type="predicted"/>